<sequence length="265" mass="27728">MTARIIALCNQKGGVGKSTTTFHLARAAVLRGQRVLVVDNDPQGNLTAVAAAESVEEDQAGLADALSSRAPETIRDVIVRGVWPGLDVVPTSGVTLGYVRDELVIAGAGREGRLREALATVAADYDLILIDCAPSLDQLTINGLTAAGSIVVVTHSKLFSANGLAQLLDTIDSVRQHYNPTLTVAGVIVNQHEEQTVSGRTWLDELHTAAESRGLTVLSPPIPKRVVISDALEAANGLDEWGSAEATALGAIYADHLNAIEGVSS</sequence>
<dbReference type="InterPro" id="IPR025669">
    <property type="entry name" value="AAA_dom"/>
</dbReference>
<proteinExistence type="predicted"/>
<evidence type="ECO:0000259" key="1">
    <source>
        <dbReference type="Pfam" id="PF13614"/>
    </source>
</evidence>
<feature type="domain" description="AAA" evidence="1">
    <location>
        <begin position="4"/>
        <end position="183"/>
    </location>
</feature>
<dbReference type="Proteomes" id="UP001521931">
    <property type="component" value="Unassembled WGS sequence"/>
</dbReference>
<dbReference type="Gene3D" id="3.40.50.300">
    <property type="entry name" value="P-loop containing nucleotide triphosphate hydrolases"/>
    <property type="match status" value="1"/>
</dbReference>
<dbReference type="CDD" id="cd02042">
    <property type="entry name" value="ParAB_family"/>
    <property type="match status" value="1"/>
</dbReference>
<evidence type="ECO:0000313" key="2">
    <source>
        <dbReference type="EMBL" id="MCG7322556.1"/>
    </source>
</evidence>
<dbReference type="SUPFAM" id="SSF52540">
    <property type="entry name" value="P-loop containing nucleoside triphosphate hydrolases"/>
    <property type="match status" value="1"/>
</dbReference>
<dbReference type="PANTHER" id="PTHR13696">
    <property type="entry name" value="P-LOOP CONTAINING NUCLEOSIDE TRIPHOSPHATE HYDROLASE"/>
    <property type="match status" value="1"/>
</dbReference>
<dbReference type="InterPro" id="IPR027417">
    <property type="entry name" value="P-loop_NTPase"/>
</dbReference>
<accession>A0ABS9Q3V2</accession>
<evidence type="ECO:0000313" key="3">
    <source>
        <dbReference type="Proteomes" id="UP001521931"/>
    </source>
</evidence>
<dbReference type="InterPro" id="IPR050678">
    <property type="entry name" value="DNA_Partitioning_ATPase"/>
</dbReference>
<protein>
    <submittedName>
        <fullName evidence="2">ParA family protein</fullName>
    </submittedName>
</protein>
<dbReference type="EMBL" id="JAKRCV010000038">
    <property type="protein sequence ID" value="MCG7322556.1"/>
    <property type="molecule type" value="Genomic_DNA"/>
</dbReference>
<name>A0ABS9Q3V2_9MICO</name>
<comment type="caution">
    <text evidence="2">The sequence shown here is derived from an EMBL/GenBank/DDBJ whole genome shotgun (WGS) entry which is preliminary data.</text>
</comment>
<dbReference type="Pfam" id="PF13614">
    <property type="entry name" value="AAA_31"/>
    <property type="match status" value="1"/>
</dbReference>
<reference evidence="2 3" key="1">
    <citation type="submission" date="2022-02" db="EMBL/GenBank/DDBJ databases">
        <title>Uncovering new skin microbiome diversity through culturing and metagenomics.</title>
        <authorList>
            <person name="Conlan S."/>
            <person name="Deming C."/>
            <person name="Nisc Comparative Sequencing Program N."/>
            <person name="Segre J.A."/>
        </authorList>
    </citation>
    <scope>NUCLEOTIDE SEQUENCE [LARGE SCALE GENOMIC DNA]</scope>
    <source>
        <strain evidence="2 3">ACRQZ</strain>
    </source>
</reference>
<dbReference type="PANTHER" id="PTHR13696:SF99">
    <property type="entry name" value="COBYRINIC ACID AC-DIAMIDE SYNTHASE"/>
    <property type="match status" value="1"/>
</dbReference>
<keyword evidence="3" id="KW-1185">Reference proteome</keyword>
<organism evidence="2 3">
    <name type="scientific">Arsenicicoccus bolidensis</name>
    <dbReference type="NCBI Taxonomy" id="229480"/>
    <lineage>
        <taxon>Bacteria</taxon>
        <taxon>Bacillati</taxon>
        <taxon>Actinomycetota</taxon>
        <taxon>Actinomycetes</taxon>
        <taxon>Micrococcales</taxon>
        <taxon>Intrasporangiaceae</taxon>
        <taxon>Arsenicicoccus</taxon>
    </lineage>
</organism>
<gene>
    <name evidence="2" type="ORF">MHL29_11780</name>
</gene>
<dbReference type="RefSeq" id="WP_108720361.1">
    <property type="nucleotide sequence ID" value="NZ_JAKRCV010000038.1"/>
</dbReference>